<keyword evidence="7" id="KW-1185">Reference proteome</keyword>
<dbReference type="SUPFAM" id="SSF48371">
    <property type="entry name" value="ARM repeat"/>
    <property type="match status" value="1"/>
</dbReference>
<organism evidence="7 8">
    <name type="scientific">Acrobeloides nanus</name>
    <dbReference type="NCBI Taxonomy" id="290746"/>
    <lineage>
        <taxon>Eukaryota</taxon>
        <taxon>Metazoa</taxon>
        <taxon>Ecdysozoa</taxon>
        <taxon>Nematoda</taxon>
        <taxon>Chromadorea</taxon>
        <taxon>Rhabditida</taxon>
        <taxon>Tylenchina</taxon>
        <taxon>Cephalobomorpha</taxon>
        <taxon>Cephaloboidea</taxon>
        <taxon>Cephalobidae</taxon>
        <taxon>Acrobeloides</taxon>
    </lineage>
</organism>
<feature type="region of interest" description="Disordered" evidence="5">
    <location>
        <begin position="387"/>
        <end position="406"/>
    </location>
</feature>
<dbReference type="PANTHER" id="PTHR22780">
    <property type="entry name" value="ADAPTIN, ALPHA/GAMMA/EPSILON"/>
    <property type="match status" value="1"/>
</dbReference>
<dbReference type="InterPro" id="IPR016024">
    <property type="entry name" value="ARM-type_fold"/>
</dbReference>
<evidence type="ECO:0000256" key="1">
    <source>
        <dbReference type="ARBA" id="ARBA00004308"/>
    </source>
</evidence>
<comment type="subcellular location">
    <subcellularLocation>
        <location evidence="1">Endomembrane system</location>
    </subcellularLocation>
</comment>
<reference evidence="8" key="1">
    <citation type="submission" date="2022-11" db="UniProtKB">
        <authorList>
            <consortium name="WormBaseParasite"/>
        </authorList>
    </citation>
    <scope>IDENTIFICATION</scope>
</reference>
<evidence type="ECO:0000256" key="5">
    <source>
        <dbReference type="SAM" id="MobiDB-lite"/>
    </source>
</evidence>
<sequence>MFPNARRKIANLKKNTKKIQTMVVSPSFQLKMFQNRFRECETPEEERRILITECTFIRDALRSHHFSNANQKLGCLLKLMYIANLGLVETPKGEIVIMEFMCGKSFENVRIACLAAMILLDEKNDILLLMTNALQNLLNHKKTEYKSMALNVLANIGSKEMCSELAFKVVNLMASTEMLIRNKASFCGYKIVRKVPELADMFFETFGSFAQNVENLSNGVIMSNINLIMELCKQDEAYRRHFKQMIPNFCRILKREANEPFLQVKLMKLLTLLEHDSPKADPELVKLLMSFTVYKTFSVACKSIAPVYEACRAVLELNSGEFDRKFVIEKLDKTVENVHESLEKRYTALSILTTAIKPEQRHIIMCLNSNEYKINSDLRNLAARNLAEPKQQRPSVDSFEMATTPTSPHEKDLAMLFGIGEVVSRANNVPMQPANPNDPEAVLIDLSDPDYSIPFLSK</sequence>
<keyword evidence="3" id="KW-0653">Protein transport</keyword>
<dbReference type="GO" id="GO:0030117">
    <property type="term" value="C:membrane coat"/>
    <property type="evidence" value="ECO:0007669"/>
    <property type="project" value="InterPro"/>
</dbReference>
<evidence type="ECO:0000256" key="3">
    <source>
        <dbReference type="ARBA" id="ARBA00022927"/>
    </source>
</evidence>
<dbReference type="Gene3D" id="1.25.10.10">
    <property type="entry name" value="Leucine-rich Repeat Variant"/>
    <property type="match status" value="1"/>
</dbReference>
<dbReference type="Pfam" id="PF01602">
    <property type="entry name" value="Adaptin_N"/>
    <property type="match status" value="1"/>
</dbReference>
<dbReference type="GO" id="GO:0012505">
    <property type="term" value="C:endomembrane system"/>
    <property type="evidence" value="ECO:0007669"/>
    <property type="project" value="UniProtKB-SubCell"/>
</dbReference>
<evidence type="ECO:0000256" key="4">
    <source>
        <dbReference type="ARBA" id="ARBA00023136"/>
    </source>
</evidence>
<keyword evidence="2" id="KW-0813">Transport</keyword>
<keyword evidence="4" id="KW-0472">Membrane</keyword>
<evidence type="ECO:0000259" key="6">
    <source>
        <dbReference type="Pfam" id="PF01602"/>
    </source>
</evidence>
<dbReference type="GO" id="GO:0006886">
    <property type="term" value="P:intracellular protein transport"/>
    <property type="evidence" value="ECO:0007669"/>
    <property type="project" value="InterPro"/>
</dbReference>
<dbReference type="InterPro" id="IPR050840">
    <property type="entry name" value="Adaptor_Complx_Large_Subunit"/>
</dbReference>
<dbReference type="GO" id="GO:0016192">
    <property type="term" value="P:vesicle-mediated transport"/>
    <property type="evidence" value="ECO:0007669"/>
    <property type="project" value="InterPro"/>
</dbReference>
<dbReference type="InterPro" id="IPR002553">
    <property type="entry name" value="Clathrin/coatomer_adapt-like_N"/>
</dbReference>
<dbReference type="AlphaFoldDB" id="A0A914CC96"/>
<protein>
    <submittedName>
        <fullName evidence="8">Clathrin/coatomer adaptor adaptin-like N-terminal domain-containing protein</fullName>
    </submittedName>
</protein>
<dbReference type="Proteomes" id="UP000887540">
    <property type="component" value="Unplaced"/>
</dbReference>
<name>A0A914CC96_9BILA</name>
<evidence type="ECO:0000313" key="7">
    <source>
        <dbReference type="Proteomes" id="UP000887540"/>
    </source>
</evidence>
<proteinExistence type="predicted"/>
<accession>A0A914CC96</accession>
<dbReference type="WBParaSite" id="ACRNAN_Path_844.g3245.t1">
    <property type="protein sequence ID" value="ACRNAN_Path_844.g3245.t1"/>
    <property type="gene ID" value="ACRNAN_Path_844.g3245"/>
</dbReference>
<dbReference type="InterPro" id="IPR011989">
    <property type="entry name" value="ARM-like"/>
</dbReference>
<evidence type="ECO:0000256" key="2">
    <source>
        <dbReference type="ARBA" id="ARBA00022448"/>
    </source>
</evidence>
<feature type="domain" description="Clathrin/coatomer adaptor adaptin-like N-terminal" evidence="6">
    <location>
        <begin position="51"/>
        <end position="359"/>
    </location>
</feature>
<evidence type="ECO:0000313" key="8">
    <source>
        <dbReference type="WBParaSite" id="ACRNAN_Path_844.g3245.t1"/>
    </source>
</evidence>